<sequence length="121" mass="13289">MPIAPALSVATPSTLALVLANKYVDGTPLYRVADALGRADVSISRGTLGNWVIRASELHLHPVYDVLQQKLRSAPSARSKHSRVAQFQVPRDMSRSDESATSVGIVMKYCSIMNGYLFWRS</sequence>
<dbReference type="Pfam" id="PF03050">
    <property type="entry name" value="DDE_Tnp_IS66"/>
    <property type="match status" value="1"/>
</dbReference>
<evidence type="ECO:0000259" key="1">
    <source>
        <dbReference type="Pfam" id="PF03050"/>
    </source>
</evidence>
<dbReference type="InterPro" id="IPR004291">
    <property type="entry name" value="Transposase_IS66_central"/>
</dbReference>
<protein>
    <submittedName>
        <fullName evidence="2">Transposase</fullName>
    </submittedName>
</protein>
<name>A0A0E4G182_9BRAD</name>
<geneLocation type="plasmid" evidence="3">
    <name>pNK6b DNA</name>
</geneLocation>
<evidence type="ECO:0000313" key="3">
    <source>
        <dbReference type="Proteomes" id="UP000063308"/>
    </source>
</evidence>
<organism evidence="2 3">
    <name type="scientific">Bradyrhizobium diazoefficiens</name>
    <dbReference type="NCBI Taxonomy" id="1355477"/>
    <lineage>
        <taxon>Bacteria</taxon>
        <taxon>Pseudomonadati</taxon>
        <taxon>Pseudomonadota</taxon>
        <taxon>Alphaproteobacteria</taxon>
        <taxon>Hyphomicrobiales</taxon>
        <taxon>Nitrobacteraceae</taxon>
        <taxon>Bradyrhizobium</taxon>
    </lineage>
</organism>
<feature type="domain" description="Transposase IS66 central" evidence="1">
    <location>
        <begin position="8"/>
        <end position="75"/>
    </location>
</feature>
<gene>
    <name evidence="2" type="ORF">NK6_b_65</name>
</gene>
<proteinExistence type="predicted"/>
<accession>A0A0E4G182</accession>
<keyword evidence="2" id="KW-0614">Plasmid</keyword>
<dbReference type="EMBL" id="AP014686">
    <property type="protein sequence ID" value="BAR63259.1"/>
    <property type="molecule type" value="Genomic_DNA"/>
</dbReference>
<reference evidence="2 3" key="1">
    <citation type="submission" date="2014-11" db="EMBL/GenBank/DDBJ databases">
        <title>Symbiosis island explosion on the genome of extra-slow-growing strains of soybean bradyrhizobia with massive insertion sequences.</title>
        <authorList>
            <person name="Iida T."/>
            <person name="Minamisawa K."/>
        </authorList>
    </citation>
    <scope>NUCLEOTIDE SEQUENCE [LARGE SCALE GENOMIC DNA]</scope>
    <source>
        <strain evidence="2 3">NK6</strain>
        <plasmid evidence="3">pNK6b DNA</plasmid>
    </source>
</reference>
<dbReference type="AlphaFoldDB" id="A0A0E4G182"/>
<dbReference type="Proteomes" id="UP000063308">
    <property type="component" value="Plasmid pNK6b"/>
</dbReference>
<evidence type="ECO:0000313" key="2">
    <source>
        <dbReference type="EMBL" id="BAR63259.1"/>
    </source>
</evidence>